<dbReference type="GO" id="GO:0008270">
    <property type="term" value="F:zinc ion binding"/>
    <property type="evidence" value="ECO:0007669"/>
    <property type="project" value="InterPro"/>
</dbReference>
<organism evidence="11">
    <name type="scientific">Panicum hallii</name>
    <dbReference type="NCBI Taxonomy" id="206008"/>
    <lineage>
        <taxon>Eukaryota</taxon>
        <taxon>Viridiplantae</taxon>
        <taxon>Streptophyta</taxon>
        <taxon>Embryophyta</taxon>
        <taxon>Tracheophyta</taxon>
        <taxon>Spermatophyta</taxon>
        <taxon>Magnoliopsida</taxon>
        <taxon>Liliopsida</taxon>
        <taxon>Poales</taxon>
        <taxon>Poaceae</taxon>
        <taxon>PACMAD clade</taxon>
        <taxon>Panicoideae</taxon>
        <taxon>Panicodae</taxon>
        <taxon>Paniceae</taxon>
        <taxon>Panicinae</taxon>
        <taxon>Panicum</taxon>
        <taxon>Panicum sect. Panicum</taxon>
    </lineage>
</organism>
<dbReference type="Pfam" id="PF17862">
    <property type="entry name" value="AAA_lid_3"/>
    <property type="match status" value="1"/>
</dbReference>
<evidence type="ECO:0000259" key="10">
    <source>
        <dbReference type="SMART" id="SM00382"/>
    </source>
</evidence>
<evidence type="ECO:0000256" key="4">
    <source>
        <dbReference type="ARBA" id="ARBA00022787"/>
    </source>
</evidence>
<evidence type="ECO:0000256" key="8">
    <source>
        <dbReference type="PROSITE-ProRule" id="PRU00708"/>
    </source>
</evidence>
<gene>
    <name evidence="11" type="ORF">PAHAL_4G262900</name>
</gene>
<dbReference type="InterPro" id="IPR011990">
    <property type="entry name" value="TPR-like_helical_dom_sf"/>
</dbReference>
<name>A0A2T8JDZ7_9POAL</name>
<keyword evidence="5" id="KW-0067">ATP-binding</keyword>
<dbReference type="GO" id="GO:0005524">
    <property type="term" value="F:ATP binding"/>
    <property type="evidence" value="ECO:0007669"/>
    <property type="project" value="UniProtKB-KW"/>
</dbReference>
<feature type="repeat" description="PPR" evidence="8">
    <location>
        <begin position="157"/>
        <end position="191"/>
    </location>
</feature>
<dbReference type="PANTHER" id="PTHR45644:SF77">
    <property type="entry name" value="OS06G0225900 PROTEIN"/>
    <property type="match status" value="1"/>
</dbReference>
<feature type="region of interest" description="Disordered" evidence="9">
    <location>
        <begin position="683"/>
        <end position="718"/>
    </location>
</feature>
<dbReference type="InterPro" id="IPR032867">
    <property type="entry name" value="DYW_dom"/>
</dbReference>
<dbReference type="EMBL" id="CM008049">
    <property type="protein sequence ID" value="PVH48153.1"/>
    <property type="molecule type" value="Genomic_DNA"/>
</dbReference>
<sequence>MPPPLPFTAAAAAVQQLESLLPRVATLSHHEQFHARLLTSGLLGSHPPLRARFLDRLALSPHAAALSHALRLLRLLPSPTTNDLNAALRGLAASPQPARCLLLLAGRLPPAPAGAPPRPRLDALSLSFALKATARCSDAFATLQLHAILVRLGVAADVRLMTTLLDSYAKCGDLPSARKVFDEMPVRDVATWNALLAGLAQGTEPDLALVLFRRLAGSYRELLPREEPNEVTVVATLSACAQLGALQDGLGVHDFARKIGTANNVRVCNALIDMYSKCGSLSRALEVFHSMKLEDRTLVSYNATIQALSTHGHGADALKLFDEMSAWIEPDEVTYLAVLGGCNHAGLVNDGRRVFDSMRVPPNMKHYGTVVDLLGRAGHLDEAHDMIMHMPFPADIVLWQTMLGAAKMHGNVELAESAATKLAELGSNVDGDYVLLSNVYASKARWADVGRVRDTMRSNDVRKVPGFSYTQIDGVMHKFINGDKEHDRWRDIYRALDDIVSRISELGYEPETSNVLHDIGEEEKQYALCYHSEKLAIAFGLISTPPGETIRVIKNLRICGDCHVVAKLISKAYGRRDQQEWLSVAVLTRRDRFRNEFLRRVMLWDKTGFSWNSFPYYVDQNARQLLSECMASHLQHKDVALEYGSGLQSSRTELYRERFVRALTSELRASLLVLDSSVLAPYSEEEDNHAESEDEGSESEVDGEGDEESGQSDDDDSIKSVADLKMLVPCTLEEFAKMVVGSARSHYLSSAVNPSIKGDRLTIPRESLDLAIRRLKEQEASNKKPSENMKLLAKYEYDRNFISAVVPPNEIGVKFDDIGALEYVKKTLDELVTLPMRRPELFSHSNLLRPCKGILLFGPPGTGKTLLAKALATEGAYPWFGDAEKLTKALFSFTSRLAPVIIFVDEVHSLLGARGGAHEHEATRRMRNEFMAAWDGLRSKENQRILILGATNRPFDLDDAVIWRLPRRILVDLPDAKNRMKILKILLAKENLESDFRFDELANAMEGYSGSDLKNLCIAVAYRPVHELLEQESKGDTGSTKTSLRALKLDDFVQAKAKVSSSVAFDATSMKELRKWHEQYGEGGSRSKSPFGFGS</sequence>
<dbReference type="AlphaFoldDB" id="A0A2T8JDZ7"/>
<dbReference type="Pfam" id="PF01535">
    <property type="entry name" value="PPR"/>
    <property type="match status" value="4"/>
</dbReference>
<dbReference type="InterPro" id="IPR051701">
    <property type="entry name" value="Mito_OM_Translocase_MSP1"/>
</dbReference>
<evidence type="ECO:0000256" key="3">
    <source>
        <dbReference type="ARBA" id="ARBA00022741"/>
    </source>
</evidence>
<keyword evidence="4" id="KW-0472">Membrane</keyword>
<dbReference type="InterPro" id="IPR002885">
    <property type="entry name" value="PPR_rpt"/>
</dbReference>
<dbReference type="FunFam" id="1.25.40.10:FF:000277">
    <property type="entry name" value="Pentatricopeptide repeat-containing protein, mitochondrial"/>
    <property type="match status" value="1"/>
</dbReference>
<dbReference type="GO" id="GO:0016887">
    <property type="term" value="F:ATP hydrolysis activity"/>
    <property type="evidence" value="ECO:0007669"/>
    <property type="project" value="InterPro"/>
</dbReference>
<feature type="compositionally biased region" description="Acidic residues" evidence="9">
    <location>
        <begin position="683"/>
        <end position="716"/>
    </location>
</feature>
<dbReference type="SMART" id="SM00382">
    <property type="entry name" value="AAA"/>
    <property type="match status" value="1"/>
</dbReference>
<evidence type="ECO:0000313" key="11">
    <source>
        <dbReference type="EMBL" id="PVH48153.1"/>
    </source>
</evidence>
<evidence type="ECO:0000256" key="2">
    <source>
        <dbReference type="ARBA" id="ARBA00022737"/>
    </source>
</evidence>
<dbReference type="InterPro" id="IPR003959">
    <property type="entry name" value="ATPase_AAA_core"/>
</dbReference>
<dbReference type="Gene3D" id="1.10.8.60">
    <property type="match status" value="1"/>
</dbReference>
<comment type="subcellular location">
    <subcellularLocation>
        <location evidence="1">Mitochondrion outer membrane</location>
        <topology evidence="1">Single-pass membrane protein</topology>
    </subcellularLocation>
</comment>
<dbReference type="Gene3D" id="1.25.40.10">
    <property type="entry name" value="Tetratricopeptide repeat domain"/>
    <property type="match status" value="3"/>
</dbReference>
<dbReference type="SUPFAM" id="SSF52540">
    <property type="entry name" value="P-loop containing nucleoside triphosphate hydrolases"/>
    <property type="match status" value="1"/>
</dbReference>
<dbReference type="PROSITE" id="PS51375">
    <property type="entry name" value="PPR"/>
    <property type="match status" value="2"/>
</dbReference>
<protein>
    <recommendedName>
        <fullName evidence="10">AAA+ ATPase domain-containing protein</fullName>
    </recommendedName>
</protein>
<reference evidence="11" key="1">
    <citation type="submission" date="2018-04" db="EMBL/GenBank/DDBJ databases">
        <title>WGS assembly of Panicum hallii.</title>
        <authorList>
            <person name="Lovell J."/>
            <person name="Jenkins J."/>
            <person name="Lowry D."/>
            <person name="Mamidi S."/>
            <person name="Sreedasyam A."/>
            <person name="Weng X."/>
            <person name="Barry K."/>
            <person name="Bonette J."/>
            <person name="Campitelli B."/>
            <person name="Daum C."/>
            <person name="Gordon S."/>
            <person name="Gould B."/>
            <person name="Lipzen A."/>
            <person name="Macqueen A."/>
            <person name="Palacio-Mejia J."/>
            <person name="Plott C."/>
            <person name="Shakirov E."/>
            <person name="Shu S."/>
            <person name="Yoshinaga Y."/>
            <person name="Zane M."/>
            <person name="Rokhsar D."/>
            <person name="Grimwood J."/>
            <person name="Schmutz J."/>
            <person name="Juenger T."/>
        </authorList>
    </citation>
    <scope>NUCLEOTIDE SEQUENCE [LARGE SCALE GENOMIC DNA]</scope>
    <source>
        <strain evidence="11">FIL2</strain>
    </source>
</reference>
<dbReference type="Pfam" id="PF13041">
    <property type="entry name" value="PPR_2"/>
    <property type="match status" value="1"/>
</dbReference>
<dbReference type="Proteomes" id="UP000243499">
    <property type="component" value="Chromosome 4"/>
</dbReference>
<accession>A0A2T8JDZ7</accession>
<dbReference type="Pfam" id="PF14432">
    <property type="entry name" value="DYW_deaminase"/>
    <property type="match status" value="1"/>
</dbReference>
<dbReference type="PANTHER" id="PTHR45644">
    <property type="entry name" value="AAA ATPASE, PUTATIVE (AFU_ORTHOLOGUE AFUA_2G12920)-RELATED-RELATED"/>
    <property type="match status" value="1"/>
</dbReference>
<proteinExistence type="predicted"/>
<dbReference type="InterPro" id="IPR046848">
    <property type="entry name" value="E_motif"/>
</dbReference>
<feature type="repeat" description="PPR" evidence="8">
    <location>
        <begin position="264"/>
        <end position="298"/>
    </location>
</feature>
<keyword evidence="4" id="KW-1000">Mitochondrion outer membrane</keyword>
<evidence type="ECO:0000256" key="6">
    <source>
        <dbReference type="ARBA" id="ARBA00022946"/>
    </source>
</evidence>
<dbReference type="FunFam" id="1.25.40.10:FF:001201">
    <property type="entry name" value="Pentatricopeptide repeat-containing protein OGR1, mitochondrial"/>
    <property type="match status" value="1"/>
</dbReference>
<dbReference type="NCBIfam" id="TIGR00756">
    <property type="entry name" value="PPR"/>
    <property type="match status" value="2"/>
</dbReference>
<dbReference type="PROSITE" id="PS00674">
    <property type="entry name" value="AAA"/>
    <property type="match status" value="1"/>
</dbReference>
<keyword evidence="2" id="KW-0677">Repeat</keyword>
<evidence type="ECO:0000256" key="7">
    <source>
        <dbReference type="ARBA" id="ARBA00023128"/>
    </source>
</evidence>
<dbReference type="GO" id="GO:0016556">
    <property type="term" value="P:mRNA modification"/>
    <property type="evidence" value="ECO:0007669"/>
    <property type="project" value="UniProtKB-ARBA"/>
</dbReference>
<dbReference type="Gene3D" id="3.40.50.300">
    <property type="entry name" value="P-loop containing nucleotide triphosphate hydrolases"/>
    <property type="match status" value="1"/>
</dbReference>
<evidence type="ECO:0000256" key="9">
    <source>
        <dbReference type="SAM" id="MobiDB-lite"/>
    </source>
</evidence>
<keyword evidence="3" id="KW-0547">Nucleotide-binding</keyword>
<dbReference type="Gramene" id="PVH48153">
    <property type="protein sequence ID" value="PVH48153"/>
    <property type="gene ID" value="PAHAL_4G262900"/>
</dbReference>
<dbReference type="GO" id="GO:0005741">
    <property type="term" value="C:mitochondrial outer membrane"/>
    <property type="evidence" value="ECO:0007669"/>
    <property type="project" value="UniProtKB-SubCell"/>
</dbReference>
<dbReference type="Pfam" id="PF20431">
    <property type="entry name" value="E_motif"/>
    <property type="match status" value="1"/>
</dbReference>
<dbReference type="InterPro" id="IPR003593">
    <property type="entry name" value="AAA+_ATPase"/>
</dbReference>
<dbReference type="InterPro" id="IPR003960">
    <property type="entry name" value="ATPase_AAA_CS"/>
</dbReference>
<dbReference type="InterPro" id="IPR027417">
    <property type="entry name" value="P-loop_NTPase"/>
</dbReference>
<evidence type="ECO:0000256" key="5">
    <source>
        <dbReference type="ARBA" id="ARBA00022840"/>
    </source>
</evidence>
<evidence type="ECO:0000256" key="1">
    <source>
        <dbReference type="ARBA" id="ARBA00004572"/>
    </source>
</evidence>
<keyword evidence="7" id="KW-0496">Mitochondrion</keyword>
<dbReference type="InterPro" id="IPR041569">
    <property type="entry name" value="AAA_lid_3"/>
</dbReference>
<dbReference type="Pfam" id="PF00004">
    <property type="entry name" value="AAA"/>
    <property type="match status" value="1"/>
</dbReference>
<keyword evidence="6" id="KW-0809">Transit peptide</keyword>
<feature type="domain" description="AAA+ ATPase" evidence="10">
    <location>
        <begin position="850"/>
        <end position="975"/>
    </location>
</feature>